<sequence length="208" mass="22211">MTNRRIAVVSAGLAKPSSTRMLADRITTATVERLTEQGIETTVDTFELRDTAIDVTNNLLTGFPSPKLEEVIEKVATADGLIAVTPVFTTSYNGLFKSFFDVIDPQSLNGVPVLIGATAGTPRHSLVLDYALRPLFTYLHAVVVPTGVFAASADWGDSGDRVATLQSRVERAAGEFASLVAASNRSGQVRDPFELDTGFSPTGSYVID</sequence>
<dbReference type="Pfam" id="PF03358">
    <property type="entry name" value="FMN_red"/>
    <property type="match status" value="1"/>
</dbReference>
<dbReference type="RefSeq" id="WP_344755915.1">
    <property type="nucleotide sequence ID" value="NZ_BAABAE010000003.1"/>
</dbReference>
<organism evidence="5 6">
    <name type="scientific">Leifsonella bigeumensis</name>
    <dbReference type="NCBI Taxonomy" id="433643"/>
    <lineage>
        <taxon>Bacteria</taxon>
        <taxon>Bacillati</taxon>
        <taxon>Actinomycetota</taxon>
        <taxon>Actinomycetes</taxon>
        <taxon>Micrococcales</taxon>
        <taxon>Microbacteriaceae</taxon>
        <taxon>Leifsonella</taxon>
    </lineage>
</organism>
<dbReference type="Proteomes" id="UP001501004">
    <property type="component" value="Unassembled WGS sequence"/>
</dbReference>
<dbReference type="InterPro" id="IPR029039">
    <property type="entry name" value="Flavoprotein-like_sf"/>
</dbReference>
<keyword evidence="3" id="KW-0560">Oxidoreductase</keyword>
<dbReference type="EMBL" id="BAABAE010000003">
    <property type="protein sequence ID" value="GAA3743132.1"/>
    <property type="molecule type" value="Genomic_DNA"/>
</dbReference>
<keyword evidence="1" id="KW-0285">Flavoprotein</keyword>
<keyword evidence="6" id="KW-1185">Reference proteome</keyword>
<dbReference type="PANTHER" id="PTHR43408:SF2">
    <property type="entry name" value="FMN REDUCTASE (NADPH)"/>
    <property type="match status" value="1"/>
</dbReference>
<name>A0ABP7FMT4_9MICO</name>
<evidence type="ECO:0000259" key="4">
    <source>
        <dbReference type="Pfam" id="PF03358"/>
    </source>
</evidence>
<dbReference type="SUPFAM" id="SSF52218">
    <property type="entry name" value="Flavoproteins"/>
    <property type="match status" value="1"/>
</dbReference>
<dbReference type="PANTHER" id="PTHR43408">
    <property type="entry name" value="FMN REDUCTASE (NADPH)"/>
    <property type="match status" value="1"/>
</dbReference>
<dbReference type="InterPro" id="IPR005025">
    <property type="entry name" value="FMN_Rdtase-like_dom"/>
</dbReference>
<evidence type="ECO:0000313" key="5">
    <source>
        <dbReference type="EMBL" id="GAA3743132.1"/>
    </source>
</evidence>
<evidence type="ECO:0000256" key="2">
    <source>
        <dbReference type="ARBA" id="ARBA00022643"/>
    </source>
</evidence>
<accession>A0ABP7FMT4</accession>
<keyword evidence="2" id="KW-0288">FMN</keyword>
<dbReference type="NCBIfam" id="TIGR04037">
    <property type="entry name" value="LLM_duo_CE1759"/>
    <property type="match status" value="1"/>
</dbReference>
<dbReference type="InterPro" id="IPR023932">
    <property type="entry name" value="CE1759_FMN_reduct"/>
</dbReference>
<dbReference type="InterPro" id="IPR051814">
    <property type="entry name" value="NAD(P)H-dep_FMN_reductase"/>
</dbReference>
<reference evidence="6" key="1">
    <citation type="journal article" date="2019" name="Int. J. Syst. Evol. Microbiol.">
        <title>The Global Catalogue of Microorganisms (GCM) 10K type strain sequencing project: providing services to taxonomists for standard genome sequencing and annotation.</title>
        <authorList>
            <consortium name="The Broad Institute Genomics Platform"/>
            <consortium name="The Broad Institute Genome Sequencing Center for Infectious Disease"/>
            <person name="Wu L."/>
            <person name="Ma J."/>
        </authorList>
    </citation>
    <scope>NUCLEOTIDE SEQUENCE [LARGE SCALE GENOMIC DNA]</scope>
    <source>
        <strain evidence="6">JCM 16949</strain>
    </source>
</reference>
<comment type="caution">
    <text evidence="5">The sequence shown here is derived from an EMBL/GenBank/DDBJ whole genome shotgun (WGS) entry which is preliminary data.</text>
</comment>
<protein>
    <submittedName>
        <fullName evidence="5">FMN reductase</fullName>
    </submittedName>
</protein>
<feature type="domain" description="NADPH-dependent FMN reductase-like" evidence="4">
    <location>
        <begin position="5"/>
        <end position="155"/>
    </location>
</feature>
<dbReference type="Gene3D" id="3.40.50.360">
    <property type="match status" value="1"/>
</dbReference>
<evidence type="ECO:0000256" key="1">
    <source>
        <dbReference type="ARBA" id="ARBA00022630"/>
    </source>
</evidence>
<evidence type="ECO:0000256" key="3">
    <source>
        <dbReference type="ARBA" id="ARBA00023002"/>
    </source>
</evidence>
<evidence type="ECO:0000313" key="6">
    <source>
        <dbReference type="Proteomes" id="UP001501004"/>
    </source>
</evidence>
<proteinExistence type="predicted"/>
<gene>
    <name evidence="5" type="ORF">GCM10022239_18230</name>
</gene>